<evidence type="ECO:0000256" key="1">
    <source>
        <dbReference type="ARBA" id="ARBA00004571"/>
    </source>
</evidence>
<dbReference type="PANTHER" id="PTHR32552:SF68">
    <property type="entry name" value="FERRICHROME OUTER MEMBRANE TRANSPORTER_PHAGE RECEPTOR"/>
    <property type="match status" value="1"/>
</dbReference>
<keyword evidence="7" id="KW-0408">Iron</keyword>
<dbReference type="PANTHER" id="PTHR32552">
    <property type="entry name" value="FERRICHROME IRON RECEPTOR-RELATED"/>
    <property type="match status" value="1"/>
</dbReference>
<keyword evidence="14" id="KW-1185">Reference proteome</keyword>
<dbReference type="KEGG" id="suls:Sdiek1_0319"/>
<dbReference type="Proteomes" id="UP000196005">
    <property type="component" value="Chromosome"/>
</dbReference>
<evidence type="ECO:0000256" key="2">
    <source>
        <dbReference type="ARBA" id="ARBA00022448"/>
    </source>
</evidence>
<dbReference type="InterPro" id="IPR039426">
    <property type="entry name" value="TonB-dep_rcpt-like"/>
</dbReference>
<dbReference type="SUPFAM" id="SSF56935">
    <property type="entry name" value="Porins"/>
    <property type="match status" value="1"/>
</dbReference>
<protein>
    <submittedName>
        <fullName evidence="13">Pesticin receptor</fullName>
    </submittedName>
</protein>
<dbReference type="AlphaFoldDB" id="A0A1Y0HHL4"/>
<evidence type="ECO:0000259" key="12">
    <source>
        <dbReference type="Pfam" id="PF07715"/>
    </source>
</evidence>
<evidence type="ECO:0000256" key="5">
    <source>
        <dbReference type="ARBA" id="ARBA00022692"/>
    </source>
</evidence>
<keyword evidence="13" id="KW-0675">Receptor</keyword>
<dbReference type="Gene3D" id="2.170.130.10">
    <property type="entry name" value="TonB-dependent receptor, plug domain"/>
    <property type="match status" value="1"/>
</dbReference>
<proteinExistence type="inferred from homology"/>
<keyword evidence="5 11" id="KW-0812">Transmembrane</keyword>
<dbReference type="InterPro" id="IPR012910">
    <property type="entry name" value="Plug_dom"/>
</dbReference>
<sequence>MIDKKRLYQTLALLPLFASAETIQLDNISVTATKVETGTKEVSQSIAVVNAQTIEDKNVLDVSSALENIPGVNVESSSNSPSPRLIIRGAGLKASYGVREIMVIKDGVPMTDPDSFTRFDYIDMQDVQSIEVQKGPGSINAVNTTGGVIQLITKSVFEEDSNSIKLGVGNDGQRNLNLKLREKLDDNDFVSMNYSQRKIDNGWRDNNAFDSKQISFKYGHIFDDDATLESEFAYTESNLELPASMTRAEFEEFKKIGEQHNTSSPWQYTARDSKILSLNTKYSKEIGDWTYKPRFYVNKWEHFHPVTGIINDADENYVYGTDLEADYAHKLFDRNAMLVFGVTAKQDRSDDAKKYQYADVVVGGGGRITKTLSNREGALANVEDSLASLYGVYAMETFSPFDKTTIDISARADKLAFDVTGTEYSYFNYSTSKYAQVLVLMRLIKALHSSQQNLVSPMHSQMQPIFTAPSLLPIKHPQPVNSQTMKHSIKPKVSTMRLV</sequence>
<dbReference type="PROSITE" id="PS52016">
    <property type="entry name" value="TONB_DEPENDENT_REC_3"/>
    <property type="match status" value="1"/>
</dbReference>
<keyword evidence="3 11" id="KW-1134">Transmembrane beta strand</keyword>
<evidence type="ECO:0000256" key="8">
    <source>
        <dbReference type="ARBA" id="ARBA00023065"/>
    </source>
</evidence>
<evidence type="ECO:0000313" key="14">
    <source>
        <dbReference type="Proteomes" id="UP000196005"/>
    </source>
</evidence>
<comment type="subcellular location">
    <subcellularLocation>
        <location evidence="1 11">Cell outer membrane</location>
        <topology evidence="1 11">Multi-pass membrane protein</topology>
    </subcellularLocation>
</comment>
<organism evidence="13 14">
    <name type="scientific">Sulfurospirillum diekertiae</name>
    <dbReference type="NCBI Taxonomy" id="1854492"/>
    <lineage>
        <taxon>Bacteria</taxon>
        <taxon>Pseudomonadati</taxon>
        <taxon>Campylobacterota</taxon>
        <taxon>Epsilonproteobacteria</taxon>
        <taxon>Campylobacterales</taxon>
        <taxon>Sulfurospirillaceae</taxon>
        <taxon>Sulfurospirillum</taxon>
    </lineage>
</organism>
<evidence type="ECO:0000256" key="10">
    <source>
        <dbReference type="ARBA" id="ARBA00023237"/>
    </source>
</evidence>
<keyword evidence="6" id="KW-0732">Signal</keyword>
<evidence type="ECO:0000256" key="9">
    <source>
        <dbReference type="ARBA" id="ARBA00023136"/>
    </source>
</evidence>
<keyword evidence="2 11" id="KW-0813">Transport</keyword>
<evidence type="ECO:0000256" key="6">
    <source>
        <dbReference type="ARBA" id="ARBA00022729"/>
    </source>
</evidence>
<feature type="domain" description="TonB-dependent receptor plug" evidence="12">
    <location>
        <begin position="40"/>
        <end position="148"/>
    </location>
</feature>
<keyword evidence="8" id="KW-0406">Ion transport</keyword>
<name>A0A1Y0HHL4_9BACT</name>
<keyword evidence="10 11" id="KW-0998">Cell outer membrane</keyword>
<accession>A0A1Y0HHL4</accession>
<keyword evidence="9 11" id="KW-0472">Membrane</keyword>
<dbReference type="GO" id="GO:0009279">
    <property type="term" value="C:cell outer membrane"/>
    <property type="evidence" value="ECO:0007669"/>
    <property type="project" value="UniProtKB-SubCell"/>
</dbReference>
<evidence type="ECO:0000256" key="4">
    <source>
        <dbReference type="ARBA" id="ARBA00022496"/>
    </source>
</evidence>
<reference evidence="14" key="1">
    <citation type="submission" date="2017-05" db="EMBL/GenBank/DDBJ databases">
        <title>Dechlorination kinetics govern the competition between two new strains of the genus Sulfurospirillum.</title>
        <authorList>
            <person name="Buttet G.F."/>
            <person name="Murray A.M."/>
            <person name="Goris T."/>
            <person name="Burion M."/>
            <person name="Lin B."/>
            <person name="Rolle M."/>
            <person name="Maillard J."/>
        </authorList>
    </citation>
    <scope>NUCLEOTIDE SEQUENCE [LARGE SCALE GENOMIC DNA]</scope>
    <source>
        <strain evidence="14">SL2-1</strain>
    </source>
</reference>
<gene>
    <name evidence="13" type="ORF">Sdiek1_0319</name>
</gene>
<dbReference type="InterPro" id="IPR037066">
    <property type="entry name" value="Plug_dom_sf"/>
</dbReference>
<dbReference type="EMBL" id="CP021416">
    <property type="protein sequence ID" value="ARU47502.1"/>
    <property type="molecule type" value="Genomic_DNA"/>
</dbReference>
<dbReference type="InterPro" id="IPR036942">
    <property type="entry name" value="Beta-barrel_TonB_sf"/>
</dbReference>
<evidence type="ECO:0000256" key="11">
    <source>
        <dbReference type="PROSITE-ProRule" id="PRU01360"/>
    </source>
</evidence>
<dbReference type="Gene3D" id="2.40.170.20">
    <property type="entry name" value="TonB-dependent receptor, beta-barrel domain"/>
    <property type="match status" value="1"/>
</dbReference>
<dbReference type="Pfam" id="PF07715">
    <property type="entry name" value="Plug"/>
    <property type="match status" value="1"/>
</dbReference>
<dbReference type="GO" id="GO:0015344">
    <property type="term" value="F:siderophore uptake transmembrane transporter activity"/>
    <property type="evidence" value="ECO:0007669"/>
    <property type="project" value="TreeGrafter"/>
</dbReference>
<keyword evidence="4" id="KW-0410">Iron transport</keyword>
<evidence type="ECO:0000256" key="3">
    <source>
        <dbReference type="ARBA" id="ARBA00022452"/>
    </source>
</evidence>
<evidence type="ECO:0000313" key="13">
    <source>
        <dbReference type="EMBL" id="ARU47502.1"/>
    </source>
</evidence>
<comment type="similarity">
    <text evidence="11">Belongs to the TonB-dependent receptor family.</text>
</comment>
<evidence type="ECO:0000256" key="7">
    <source>
        <dbReference type="ARBA" id="ARBA00023004"/>
    </source>
</evidence>